<protein>
    <submittedName>
        <fullName evidence="1">Uncharacterized protein</fullName>
    </submittedName>
</protein>
<accession>A0ABR3L938</accession>
<comment type="caution">
    <text evidence="1">The sequence shown here is derived from an EMBL/GenBank/DDBJ whole genome shotgun (WGS) entry which is preliminary data.</text>
</comment>
<evidence type="ECO:0000313" key="2">
    <source>
        <dbReference type="Proteomes" id="UP001558613"/>
    </source>
</evidence>
<evidence type="ECO:0000313" key="1">
    <source>
        <dbReference type="EMBL" id="KAL1249352.1"/>
    </source>
</evidence>
<keyword evidence="2" id="KW-1185">Reference proteome</keyword>
<dbReference type="EMBL" id="JAYMGO010000023">
    <property type="protein sequence ID" value="KAL1249352.1"/>
    <property type="molecule type" value="Genomic_DNA"/>
</dbReference>
<sequence>MLDHGSVGHQLLLPRFLGHVQEPTWLSAEQELKGGETGGGLGHLPDAEDNVRQHQVPIPFILCDPLQHLLQGLIEVFHQAVCLWMVDCGP</sequence>
<gene>
    <name evidence="1" type="ORF">QQF64_020357</name>
</gene>
<organism evidence="1 2">
    <name type="scientific">Cirrhinus molitorella</name>
    <name type="common">mud carp</name>
    <dbReference type="NCBI Taxonomy" id="172907"/>
    <lineage>
        <taxon>Eukaryota</taxon>
        <taxon>Metazoa</taxon>
        <taxon>Chordata</taxon>
        <taxon>Craniata</taxon>
        <taxon>Vertebrata</taxon>
        <taxon>Euteleostomi</taxon>
        <taxon>Actinopterygii</taxon>
        <taxon>Neopterygii</taxon>
        <taxon>Teleostei</taxon>
        <taxon>Ostariophysi</taxon>
        <taxon>Cypriniformes</taxon>
        <taxon>Cyprinidae</taxon>
        <taxon>Labeoninae</taxon>
        <taxon>Labeonini</taxon>
        <taxon>Cirrhinus</taxon>
    </lineage>
</organism>
<dbReference type="Proteomes" id="UP001558613">
    <property type="component" value="Unassembled WGS sequence"/>
</dbReference>
<reference evidence="1 2" key="1">
    <citation type="submission" date="2023-09" db="EMBL/GenBank/DDBJ databases">
        <authorList>
            <person name="Wang M."/>
        </authorList>
    </citation>
    <scope>NUCLEOTIDE SEQUENCE [LARGE SCALE GENOMIC DNA]</scope>
    <source>
        <strain evidence="1">GT-2023</strain>
        <tissue evidence="1">Liver</tissue>
    </source>
</reference>
<proteinExistence type="predicted"/>
<name>A0ABR3L938_9TELE</name>